<reference evidence="1" key="1">
    <citation type="submission" date="2007-04" db="EMBL/GenBank/DDBJ databases">
        <title>Annotation of Pediculus humanus corporis strain USDA.</title>
        <authorList>
            <person name="Kirkness E."/>
            <person name="Hannick L."/>
            <person name="Hass B."/>
            <person name="Bruggner R."/>
            <person name="Lawson D."/>
            <person name="Bidwell S."/>
            <person name="Joardar V."/>
            <person name="Caler E."/>
            <person name="Walenz B."/>
            <person name="Inman J."/>
            <person name="Schobel S."/>
            <person name="Galinsky K."/>
            <person name="Amedeo P."/>
            <person name="Strausberg R."/>
        </authorList>
    </citation>
    <scope>NUCLEOTIDE SEQUENCE</scope>
    <source>
        <strain evidence="1">USDA</strain>
    </source>
</reference>
<dbReference type="InParanoid" id="E0W196"/>
<accession>E0W196</accession>
<sequence>MEFSGESKKIFFFFQGYSSGFVPWSPVVRPSNYSHVPTMRPRSPRLVLEILFEPVPYQHLLILCVCKISAMTKTEYVFTEHKGDTIQTETEDKGICRSGRCEFFLSCWISSGLIEGSCGGFLYACCKRTDKEAPKTNEHRTNDVITLPTNFGPVVNDFSKFSLYFGLENSSQDS</sequence>
<keyword evidence="3" id="KW-1185">Reference proteome</keyword>
<reference evidence="1" key="2">
    <citation type="submission" date="2007-04" db="EMBL/GenBank/DDBJ databases">
        <title>The genome of the human body louse.</title>
        <authorList>
            <consortium name="The Human Body Louse Genome Consortium"/>
            <person name="Kirkness E."/>
            <person name="Walenz B."/>
            <person name="Hass B."/>
            <person name="Bruggner R."/>
            <person name="Strausberg R."/>
        </authorList>
    </citation>
    <scope>NUCLEOTIDE SEQUENCE</scope>
    <source>
        <strain evidence="1">USDA</strain>
    </source>
</reference>
<dbReference type="EnsemblMetazoa" id="PHUM571640-RA">
    <property type="protein sequence ID" value="PHUM571640-PA"/>
    <property type="gene ID" value="PHUM571640"/>
</dbReference>
<evidence type="ECO:0000313" key="3">
    <source>
        <dbReference type="Proteomes" id="UP000009046"/>
    </source>
</evidence>
<dbReference type="RefSeq" id="XP_002432140.1">
    <property type="nucleotide sequence ID" value="XM_002432095.1"/>
</dbReference>
<dbReference type="HOGENOM" id="CLU_1541943_0_0_1"/>
<dbReference type="GeneID" id="8234922"/>
<dbReference type="AlphaFoldDB" id="E0W196"/>
<evidence type="ECO:0000313" key="2">
    <source>
        <dbReference type="EnsemblMetazoa" id="PHUM571640-PA"/>
    </source>
</evidence>
<proteinExistence type="predicted"/>
<gene>
    <name evidence="2" type="primary">8234922</name>
    <name evidence="1" type="ORF">Phum_PHUM571640</name>
</gene>
<name>E0W196_PEDHC</name>
<reference evidence="2" key="3">
    <citation type="submission" date="2020-05" db="UniProtKB">
        <authorList>
            <consortium name="EnsemblMetazoa"/>
        </authorList>
    </citation>
    <scope>IDENTIFICATION</scope>
    <source>
        <strain evidence="2">USDA</strain>
    </source>
</reference>
<dbReference type="VEuPathDB" id="VectorBase:PHUM571640"/>
<dbReference type="EMBL" id="AAZO01006944">
    <property type="status" value="NOT_ANNOTATED_CDS"/>
    <property type="molecule type" value="Genomic_DNA"/>
</dbReference>
<dbReference type="EMBL" id="DS235867">
    <property type="protein sequence ID" value="EEB19402.1"/>
    <property type="molecule type" value="Genomic_DNA"/>
</dbReference>
<evidence type="ECO:0000313" key="1">
    <source>
        <dbReference type="EMBL" id="EEB19402.1"/>
    </source>
</evidence>
<dbReference type="KEGG" id="phu:Phum_PHUM571640"/>
<dbReference type="OrthoDB" id="9425590at2759"/>
<protein>
    <submittedName>
        <fullName evidence="1 2">Uncharacterized protein</fullName>
    </submittedName>
</protein>
<dbReference type="Proteomes" id="UP000009046">
    <property type="component" value="Unassembled WGS sequence"/>
</dbReference>
<dbReference type="CTD" id="8234922"/>
<organism>
    <name type="scientific">Pediculus humanus subsp. corporis</name>
    <name type="common">Body louse</name>
    <dbReference type="NCBI Taxonomy" id="121224"/>
    <lineage>
        <taxon>Eukaryota</taxon>
        <taxon>Metazoa</taxon>
        <taxon>Ecdysozoa</taxon>
        <taxon>Arthropoda</taxon>
        <taxon>Hexapoda</taxon>
        <taxon>Insecta</taxon>
        <taxon>Pterygota</taxon>
        <taxon>Neoptera</taxon>
        <taxon>Paraneoptera</taxon>
        <taxon>Psocodea</taxon>
        <taxon>Troctomorpha</taxon>
        <taxon>Phthiraptera</taxon>
        <taxon>Anoplura</taxon>
        <taxon>Pediculidae</taxon>
        <taxon>Pediculus</taxon>
    </lineage>
</organism>